<comment type="catalytic activity">
    <reaction evidence="6">
        <text>3-hydroxy-2-methylpropanoate + NAD(+) = 2-methyl-3-oxopropanoate + NADH + H(+)</text>
        <dbReference type="Rhea" id="RHEA:17681"/>
        <dbReference type="ChEBI" id="CHEBI:11805"/>
        <dbReference type="ChEBI" id="CHEBI:15378"/>
        <dbReference type="ChEBI" id="CHEBI:57540"/>
        <dbReference type="ChEBI" id="CHEBI:57700"/>
        <dbReference type="ChEBI" id="CHEBI:57945"/>
        <dbReference type="EC" id="1.1.1.31"/>
    </reaction>
</comment>
<evidence type="ECO:0000256" key="6">
    <source>
        <dbReference type="RuleBase" id="RU910714"/>
    </source>
</evidence>
<evidence type="ECO:0000313" key="9">
    <source>
        <dbReference type="EMBL" id="SHE97894.1"/>
    </source>
</evidence>
<dbReference type="Pfam" id="PF03446">
    <property type="entry name" value="NAD_binding_2"/>
    <property type="match status" value="1"/>
</dbReference>
<evidence type="ECO:0000256" key="3">
    <source>
        <dbReference type="ARBA" id="ARBA00023002"/>
    </source>
</evidence>
<dbReference type="InterPro" id="IPR036291">
    <property type="entry name" value="NAD(P)-bd_dom_sf"/>
</dbReference>
<reference evidence="9 10" key="1">
    <citation type="submission" date="2016-11" db="EMBL/GenBank/DDBJ databases">
        <authorList>
            <person name="Jaros S."/>
            <person name="Januszkiewicz K."/>
            <person name="Wedrychowicz H."/>
        </authorList>
    </citation>
    <scope>NUCLEOTIDE SEQUENCE [LARGE SCALE GENOMIC DNA]</scope>
    <source>
        <strain evidence="9 10">DSM 16112</strain>
    </source>
</reference>
<keyword evidence="2 6" id="KW-0101">Branched-chain amino acid catabolism</keyword>
<dbReference type="Pfam" id="PF14833">
    <property type="entry name" value="NAD_binding_11"/>
    <property type="match status" value="1"/>
</dbReference>
<feature type="domain" description="6-phosphogluconate dehydrogenase NADP-binding" evidence="7">
    <location>
        <begin position="2"/>
        <end position="164"/>
    </location>
</feature>
<evidence type="ECO:0000256" key="1">
    <source>
        <dbReference type="ARBA" id="ARBA00009080"/>
    </source>
</evidence>
<dbReference type="PANTHER" id="PTHR22981:SF7">
    <property type="entry name" value="3-HYDROXYISOBUTYRATE DEHYDROGENASE, MITOCHONDRIAL"/>
    <property type="match status" value="1"/>
</dbReference>
<dbReference type="NCBIfam" id="TIGR01692">
    <property type="entry name" value="HIBADH"/>
    <property type="match status" value="1"/>
</dbReference>
<evidence type="ECO:0000256" key="4">
    <source>
        <dbReference type="ARBA" id="ARBA00023027"/>
    </source>
</evidence>
<keyword evidence="10" id="KW-1185">Reference proteome</keyword>
<dbReference type="GO" id="GO:0051287">
    <property type="term" value="F:NAD binding"/>
    <property type="evidence" value="ECO:0007669"/>
    <property type="project" value="InterPro"/>
</dbReference>
<accession>A0A1M4XWC0</accession>
<dbReference type="EC" id="1.1.1.31" evidence="6"/>
<dbReference type="GO" id="GO:0050661">
    <property type="term" value="F:NADP binding"/>
    <property type="evidence" value="ECO:0007669"/>
    <property type="project" value="InterPro"/>
</dbReference>
<evidence type="ECO:0000256" key="5">
    <source>
        <dbReference type="PIRSR" id="PIRSR000103-1"/>
    </source>
</evidence>
<dbReference type="InterPro" id="IPR029154">
    <property type="entry name" value="HIBADH-like_NADP-bd"/>
</dbReference>
<dbReference type="PIRSF" id="PIRSF000103">
    <property type="entry name" value="HIBADH"/>
    <property type="match status" value="1"/>
</dbReference>
<dbReference type="GO" id="GO:0008442">
    <property type="term" value="F:3-hydroxyisobutyrate dehydrogenase activity"/>
    <property type="evidence" value="ECO:0007669"/>
    <property type="project" value="UniProtKB-EC"/>
</dbReference>
<dbReference type="SUPFAM" id="SSF48179">
    <property type="entry name" value="6-phosphogluconate dehydrogenase C-terminal domain-like"/>
    <property type="match status" value="1"/>
</dbReference>
<dbReference type="Gene3D" id="1.10.1040.10">
    <property type="entry name" value="N-(1-d-carboxylethyl)-l-norvaline Dehydrogenase, domain 2"/>
    <property type="match status" value="1"/>
</dbReference>
<proteinExistence type="inferred from homology"/>
<keyword evidence="3 6" id="KW-0560">Oxidoreductase</keyword>
<comment type="pathway">
    <text evidence="6">Amino-acid degradation; L-valine degradation.</text>
</comment>
<name>A0A1M4XWC0_9BURK</name>
<evidence type="ECO:0000313" key="10">
    <source>
        <dbReference type="Proteomes" id="UP000184327"/>
    </source>
</evidence>
<evidence type="ECO:0000259" key="7">
    <source>
        <dbReference type="Pfam" id="PF03446"/>
    </source>
</evidence>
<keyword evidence="4 6" id="KW-0520">NAD</keyword>
<feature type="active site" evidence="5">
    <location>
        <position position="173"/>
    </location>
</feature>
<organism evidence="9 10">
    <name type="scientific">Lampropedia hyalina DSM 16112</name>
    <dbReference type="NCBI Taxonomy" id="1122156"/>
    <lineage>
        <taxon>Bacteria</taxon>
        <taxon>Pseudomonadati</taxon>
        <taxon>Pseudomonadota</taxon>
        <taxon>Betaproteobacteria</taxon>
        <taxon>Burkholderiales</taxon>
        <taxon>Comamonadaceae</taxon>
        <taxon>Lampropedia</taxon>
    </lineage>
</organism>
<protein>
    <recommendedName>
        <fullName evidence="6">3-hydroxyisobutyrate dehydrogenase</fullName>
        <shortName evidence="6">HIBADH</shortName>
        <ecNumber evidence="6">1.1.1.31</ecNumber>
    </recommendedName>
</protein>
<dbReference type="FunFam" id="1.10.1040.10:FF:000006">
    <property type="entry name" value="3-hydroxyisobutyrate dehydrogenase"/>
    <property type="match status" value="1"/>
</dbReference>
<dbReference type="InterPro" id="IPR008927">
    <property type="entry name" value="6-PGluconate_DH-like_C_sf"/>
</dbReference>
<dbReference type="InterPro" id="IPR006115">
    <property type="entry name" value="6PGDH_NADP-bd"/>
</dbReference>
<dbReference type="UniPathway" id="UPA00362"/>
<dbReference type="OrthoDB" id="9777604at2"/>
<evidence type="ECO:0000259" key="8">
    <source>
        <dbReference type="Pfam" id="PF14833"/>
    </source>
</evidence>
<dbReference type="InterPro" id="IPR002204">
    <property type="entry name" value="3-OH-isobutyrate_DH-rel_CS"/>
</dbReference>
<dbReference type="Proteomes" id="UP000184327">
    <property type="component" value="Unassembled WGS sequence"/>
</dbReference>
<dbReference type="AlphaFoldDB" id="A0A1M4XWC0"/>
<dbReference type="Gene3D" id="3.40.50.720">
    <property type="entry name" value="NAD(P)-binding Rossmann-like Domain"/>
    <property type="match status" value="1"/>
</dbReference>
<gene>
    <name evidence="9" type="ORF">SAMN02745117_01144</name>
</gene>
<dbReference type="RefSeq" id="WP_073355649.1">
    <property type="nucleotide sequence ID" value="NZ_FQUZ01000010.1"/>
</dbReference>
<dbReference type="GO" id="GO:0006574">
    <property type="term" value="P:L-valine catabolic process"/>
    <property type="evidence" value="ECO:0007669"/>
    <property type="project" value="UniProtKB-UniPathway"/>
</dbReference>
<sequence length="296" mass="30002">MKIAFIGLGNMGSGMALNLLRAGHEVRGFDLSEAAQKFHADQGIHIATSAAEAADGAQVVVTMLPASTHVQALLLGTAEHPGLLERLPTGTLVIDSSTIAADTARTVGKAAAARGIDFLDAPVSGGTAGAAAGTLTFMIGGTAEALERARPLLETMGKNLFHAGASGAGQTAKICNNMLLGILMIGTSEALSLGMANGLDAKVLSEIMRRSSGGNWALEVYNPVPGVQEASAATRGYTGGFGTDLMLKDLGLALENAITAKAATPLGALARSLYAAHSLGGHGGQDFSSIIELLQK</sequence>
<dbReference type="STRING" id="1122156.SAMN02745117_01144"/>
<dbReference type="InterPro" id="IPR013328">
    <property type="entry name" value="6PGD_dom2"/>
</dbReference>
<dbReference type="InterPro" id="IPR015815">
    <property type="entry name" value="HIBADH-related"/>
</dbReference>
<comment type="similarity">
    <text evidence="1 6">Belongs to the HIBADH-related family.</text>
</comment>
<feature type="domain" description="3-hydroxyisobutyrate dehydrogenase-like NAD-binding" evidence="8">
    <location>
        <begin position="167"/>
        <end position="294"/>
    </location>
</feature>
<dbReference type="PROSITE" id="PS00895">
    <property type="entry name" value="3_HYDROXYISOBUT_DH"/>
    <property type="match status" value="1"/>
</dbReference>
<dbReference type="PANTHER" id="PTHR22981">
    <property type="entry name" value="3-HYDROXYISOBUTYRATE DEHYDROGENASE-RELATED"/>
    <property type="match status" value="1"/>
</dbReference>
<dbReference type="SUPFAM" id="SSF51735">
    <property type="entry name" value="NAD(P)-binding Rossmann-fold domains"/>
    <property type="match status" value="1"/>
</dbReference>
<dbReference type="EMBL" id="FQUZ01000010">
    <property type="protein sequence ID" value="SHE97894.1"/>
    <property type="molecule type" value="Genomic_DNA"/>
</dbReference>
<evidence type="ECO:0000256" key="2">
    <source>
        <dbReference type="ARBA" id="ARBA00022456"/>
    </source>
</evidence>
<dbReference type="InterPro" id="IPR011548">
    <property type="entry name" value="HIBADH"/>
</dbReference>